<dbReference type="RefSeq" id="WP_216468958.1">
    <property type="nucleotide sequence ID" value="NZ_JAHLQI010000001.1"/>
</dbReference>
<keyword evidence="8" id="KW-1185">Reference proteome</keyword>
<dbReference type="InterPro" id="IPR013249">
    <property type="entry name" value="RNA_pol_sigma70_r4_t2"/>
</dbReference>
<dbReference type="InterPro" id="IPR014284">
    <property type="entry name" value="RNA_pol_sigma-70_dom"/>
</dbReference>
<comment type="caution">
    <text evidence="7">The sequence shown here is derived from an EMBL/GenBank/DDBJ whole genome shotgun (WGS) entry which is preliminary data.</text>
</comment>
<feature type="region of interest" description="Disordered" evidence="4">
    <location>
        <begin position="242"/>
        <end position="262"/>
    </location>
</feature>
<accession>A0ABS6EQE6</accession>
<dbReference type="PANTHER" id="PTHR43133">
    <property type="entry name" value="RNA POLYMERASE ECF-TYPE SIGMA FACTO"/>
    <property type="match status" value="1"/>
</dbReference>
<dbReference type="EMBL" id="JAHLQI010000001">
    <property type="protein sequence ID" value="MBU5489356.1"/>
    <property type="molecule type" value="Genomic_DNA"/>
</dbReference>
<sequence length="673" mass="75249">MGRENFQTEWVQRAREQDQEALEALYVCCYSEVYKTILEATSADGDTIKDILQETYIRAFTKLDTLIDDSKFQNWIHSIAHNAAKDFVRKYKPNLFDSLDAVDEDGVPELQLENQDIETMPQIQMDQQETTRLVREILDSLSAGQRLAITMYYYEHMTIEEIARHCGVREGTIKAQLHFGKEKMKEKVLELEKQGTKLYGLLPFPFFVMLLRNLDSVQIPVDYTLWNRILQQCGIQAAPVQTTDAPSSDVAPSTQDTAPAATTSAAKTAGTAAGSAIKGKIAAGLVAVSILGVGGTVAGIQYMNHQAQTGVVQEQEPVSSNRDAPEQKQSPTVPTPTSSTDSPEVASYRTLLNTLQEDGTFLQYAHLKDLNGDGTQELILLHDNTDLTIYQMKRNQPKAVYEKHAVNGFMCYEEAVTDETYEQAYEEMGKDAAGVKIDCNPSEHKISVTPLDDNWLDEAHSVIVDCDTWDEVGEEDYYDGSSEGYQNISLAGISQTEEFSDQLSYLLGKSDTMAAYERFLQYEDRFLGAEACYEYIYLDDDDVPELVVSENSSFGGQVTLYRCKDGLVIPVKDQLGSNGDIYYKERENQLLSKVNKDSGKAVLYQLQKDELVAEQTSSFSMDAEGNMLYEIDGKSVSTEQGETFWDMDGTAYLAAGQDGENAVHFHEDTYLNE</sequence>
<dbReference type="Proteomes" id="UP000783588">
    <property type="component" value="Unassembled WGS sequence"/>
</dbReference>
<gene>
    <name evidence="7" type="ORF">KQI75_01715</name>
</gene>
<keyword evidence="1" id="KW-0805">Transcription regulation</keyword>
<evidence type="ECO:0000259" key="5">
    <source>
        <dbReference type="Pfam" id="PF04542"/>
    </source>
</evidence>
<feature type="compositionally biased region" description="Polar residues" evidence="4">
    <location>
        <begin position="242"/>
        <end position="257"/>
    </location>
</feature>
<evidence type="ECO:0000313" key="7">
    <source>
        <dbReference type="EMBL" id="MBU5489356.1"/>
    </source>
</evidence>
<feature type="compositionally biased region" description="Polar residues" evidence="4">
    <location>
        <begin position="311"/>
        <end position="322"/>
    </location>
</feature>
<dbReference type="InterPro" id="IPR007627">
    <property type="entry name" value="RNA_pol_sigma70_r2"/>
</dbReference>
<keyword evidence="3" id="KW-0804">Transcription</keyword>
<feature type="domain" description="RNA polymerase sigma factor 70 region 4 type 2" evidence="6">
    <location>
        <begin position="133"/>
        <end position="184"/>
    </location>
</feature>
<protein>
    <submittedName>
        <fullName evidence="7">RNA polymerase sigma factor</fullName>
    </submittedName>
</protein>
<evidence type="ECO:0000259" key="6">
    <source>
        <dbReference type="Pfam" id="PF08281"/>
    </source>
</evidence>
<feature type="compositionally biased region" description="Low complexity" evidence="4">
    <location>
        <begin position="330"/>
        <end position="343"/>
    </location>
</feature>
<dbReference type="CDD" id="cd06171">
    <property type="entry name" value="Sigma70_r4"/>
    <property type="match status" value="1"/>
</dbReference>
<name>A0ABS6EQE6_9FIRM</name>
<keyword evidence="2" id="KW-0731">Sigma factor</keyword>
<dbReference type="PANTHER" id="PTHR43133:SF51">
    <property type="entry name" value="RNA POLYMERASE SIGMA FACTOR"/>
    <property type="match status" value="1"/>
</dbReference>
<evidence type="ECO:0000313" key="8">
    <source>
        <dbReference type="Proteomes" id="UP000783588"/>
    </source>
</evidence>
<dbReference type="InterPro" id="IPR039425">
    <property type="entry name" value="RNA_pol_sigma-70-like"/>
</dbReference>
<organism evidence="7 8">
    <name type="scientific">Butyricicoccus intestinisimiae</name>
    <dbReference type="NCBI Taxonomy" id="2841509"/>
    <lineage>
        <taxon>Bacteria</taxon>
        <taxon>Bacillati</taxon>
        <taxon>Bacillota</taxon>
        <taxon>Clostridia</taxon>
        <taxon>Eubacteriales</taxon>
        <taxon>Butyricicoccaceae</taxon>
        <taxon>Butyricicoccus</taxon>
    </lineage>
</organism>
<reference evidence="7 8" key="1">
    <citation type="submission" date="2021-06" db="EMBL/GenBank/DDBJ databases">
        <authorList>
            <person name="Sun Q."/>
            <person name="Li D."/>
        </authorList>
    </citation>
    <scope>NUCLEOTIDE SEQUENCE [LARGE SCALE GENOMIC DNA]</scope>
    <source>
        <strain evidence="7 8">MSJd-7</strain>
    </source>
</reference>
<feature type="domain" description="RNA polymerase sigma-70 region 2" evidence="5">
    <location>
        <begin position="41"/>
        <end position="91"/>
    </location>
</feature>
<dbReference type="Pfam" id="PF08281">
    <property type="entry name" value="Sigma70_r4_2"/>
    <property type="match status" value="1"/>
</dbReference>
<evidence type="ECO:0000256" key="1">
    <source>
        <dbReference type="ARBA" id="ARBA00023015"/>
    </source>
</evidence>
<dbReference type="NCBIfam" id="TIGR02937">
    <property type="entry name" value="sigma70-ECF"/>
    <property type="match status" value="1"/>
</dbReference>
<evidence type="ECO:0000256" key="2">
    <source>
        <dbReference type="ARBA" id="ARBA00023082"/>
    </source>
</evidence>
<evidence type="ECO:0000256" key="4">
    <source>
        <dbReference type="SAM" id="MobiDB-lite"/>
    </source>
</evidence>
<proteinExistence type="predicted"/>
<dbReference type="Pfam" id="PF04542">
    <property type="entry name" value="Sigma70_r2"/>
    <property type="match status" value="1"/>
</dbReference>
<feature type="region of interest" description="Disordered" evidence="4">
    <location>
        <begin position="311"/>
        <end position="344"/>
    </location>
</feature>
<evidence type="ECO:0000256" key="3">
    <source>
        <dbReference type="ARBA" id="ARBA00023163"/>
    </source>
</evidence>